<sequence>MRPLASAAALSLLFLLTAAQSVPNPLICEDSIDGKPPFQSFDIPCLVGCNCQITTPTGTFLPGQINTTCIPYCNLDCVRKDATPAQSALAPSCWDRCQVQNQGIPERVGWCMYWCVDGYTDLVTATSCVPSLSPGAPTTTVIDSHTVTFNPLTNPPEWQSWYQTQTVIPRTSTSVAASSSGTHSSTQTDLSTITSSASLSKTSSVSSISPEADSASASSSVKSNAAFVLQVDGLLLAASLLYIGARIVW</sequence>
<organism evidence="2 3">
    <name type="scientific">Mycena albidolilacea</name>
    <dbReference type="NCBI Taxonomy" id="1033008"/>
    <lineage>
        <taxon>Eukaryota</taxon>
        <taxon>Fungi</taxon>
        <taxon>Dikarya</taxon>
        <taxon>Basidiomycota</taxon>
        <taxon>Agaricomycotina</taxon>
        <taxon>Agaricomycetes</taxon>
        <taxon>Agaricomycetidae</taxon>
        <taxon>Agaricales</taxon>
        <taxon>Marasmiineae</taxon>
        <taxon>Mycenaceae</taxon>
        <taxon>Mycena</taxon>
    </lineage>
</organism>
<keyword evidence="1" id="KW-0732">Signal</keyword>
<dbReference type="AlphaFoldDB" id="A0AAD7F2S8"/>
<name>A0AAD7F2S8_9AGAR</name>
<reference evidence="2" key="1">
    <citation type="submission" date="2023-03" db="EMBL/GenBank/DDBJ databases">
        <title>Massive genome expansion in bonnet fungi (Mycena s.s.) driven by repeated elements and novel gene families across ecological guilds.</title>
        <authorList>
            <consortium name="Lawrence Berkeley National Laboratory"/>
            <person name="Harder C.B."/>
            <person name="Miyauchi S."/>
            <person name="Viragh M."/>
            <person name="Kuo A."/>
            <person name="Thoen E."/>
            <person name="Andreopoulos B."/>
            <person name="Lu D."/>
            <person name="Skrede I."/>
            <person name="Drula E."/>
            <person name="Henrissat B."/>
            <person name="Morin E."/>
            <person name="Kohler A."/>
            <person name="Barry K."/>
            <person name="LaButti K."/>
            <person name="Morin E."/>
            <person name="Salamov A."/>
            <person name="Lipzen A."/>
            <person name="Mereny Z."/>
            <person name="Hegedus B."/>
            <person name="Baldrian P."/>
            <person name="Stursova M."/>
            <person name="Weitz H."/>
            <person name="Taylor A."/>
            <person name="Grigoriev I.V."/>
            <person name="Nagy L.G."/>
            <person name="Martin F."/>
            <person name="Kauserud H."/>
        </authorList>
    </citation>
    <scope>NUCLEOTIDE SEQUENCE</scope>
    <source>
        <strain evidence="2">CBHHK002</strain>
    </source>
</reference>
<dbReference type="Proteomes" id="UP001218218">
    <property type="component" value="Unassembled WGS sequence"/>
</dbReference>
<evidence type="ECO:0000313" key="3">
    <source>
        <dbReference type="Proteomes" id="UP001218218"/>
    </source>
</evidence>
<feature type="signal peptide" evidence="1">
    <location>
        <begin position="1"/>
        <end position="19"/>
    </location>
</feature>
<accession>A0AAD7F2S8</accession>
<dbReference type="EMBL" id="JARIHO010000005">
    <property type="protein sequence ID" value="KAJ7361674.1"/>
    <property type="molecule type" value="Genomic_DNA"/>
</dbReference>
<gene>
    <name evidence="2" type="ORF">DFH08DRAFT_381185</name>
</gene>
<feature type="chain" id="PRO_5041911198" evidence="1">
    <location>
        <begin position="20"/>
        <end position="249"/>
    </location>
</feature>
<evidence type="ECO:0000256" key="1">
    <source>
        <dbReference type="SAM" id="SignalP"/>
    </source>
</evidence>
<comment type="caution">
    <text evidence="2">The sequence shown here is derived from an EMBL/GenBank/DDBJ whole genome shotgun (WGS) entry which is preliminary data.</text>
</comment>
<keyword evidence="3" id="KW-1185">Reference proteome</keyword>
<protein>
    <submittedName>
        <fullName evidence="2">Uncharacterized protein</fullName>
    </submittedName>
</protein>
<proteinExistence type="predicted"/>
<evidence type="ECO:0000313" key="2">
    <source>
        <dbReference type="EMBL" id="KAJ7361674.1"/>
    </source>
</evidence>